<protein>
    <recommendedName>
        <fullName evidence="1">DUF7344 domain-containing protein</fullName>
    </recommendedName>
</protein>
<proteinExistence type="predicted"/>
<dbReference type="EMBL" id="JBHSHT010000003">
    <property type="protein sequence ID" value="MFC4826642.1"/>
    <property type="molecule type" value="Genomic_DNA"/>
</dbReference>
<comment type="caution">
    <text evidence="2">The sequence shown here is derived from an EMBL/GenBank/DDBJ whole genome shotgun (WGS) entry which is preliminary data.</text>
</comment>
<feature type="domain" description="DUF7344" evidence="1">
    <location>
        <begin position="32"/>
        <end position="104"/>
    </location>
</feature>
<dbReference type="GeneID" id="73047772"/>
<dbReference type="RefSeq" id="WP_254270862.1">
    <property type="nucleotide sequence ID" value="NZ_CP100403.1"/>
</dbReference>
<reference evidence="2 3" key="1">
    <citation type="journal article" date="2019" name="Int. J. Syst. Evol. Microbiol.">
        <title>The Global Catalogue of Microorganisms (GCM) 10K type strain sequencing project: providing services to taxonomists for standard genome sequencing and annotation.</title>
        <authorList>
            <consortium name="The Broad Institute Genomics Platform"/>
            <consortium name="The Broad Institute Genome Sequencing Center for Infectious Disease"/>
            <person name="Wu L."/>
            <person name="Ma J."/>
        </authorList>
    </citation>
    <scope>NUCLEOTIDE SEQUENCE [LARGE SCALE GENOMIC DNA]</scope>
    <source>
        <strain evidence="2 3">XZYJ18</strain>
    </source>
</reference>
<dbReference type="AlphaFoldDB" id="A0ABD5Q7H5"/>
<name>A0ABD5Q7H5_9EURY</name>
<organism evidence="2 3">
    <name type="scientific">Halorussus aquaticus</name>
    <dbReference type="NCBI Taxonomy" id="2953748"/>
    <lineage>
        <taxon>Archaea</taxon>
        <taxon>Methanobacteriati</taxon>
        <taxon>Methanobacteriota</taxon>
        <taxon>Stenosarchaea group</taxon>
        <taxon>Halobacteria</taxon>
        <taxon>Halobacteriales</taxon>
        <taxon>Haladaptataceae</taxon>
        <taxon>Halorussus</taxon>
    </lineage>
</organism>
<accession>A0ABD5Q7H5</accession>
<dbReference type="Proteomes" id="UP001595945">
    <property type="component" value="Unassembled WGS sequence"/>
</dbReference>
<evidence type="ECO:0000313" key="3">
    <source>
        <dbReference type="Proteomes" id="UP001595945"/>
    </source>
</evidence>
<gene>
    <name evidence="2" type="ORF">ACFO9K_20495</name>
</gene>
<dbReference type="InterPro" id="IPR055768">
    <property type="entry name" value="DUF7344"/>
</dbReference>
<keyword evidence="3" id="KW-1185">Reference proteome</keyword>
<sequence>MSDDAWVGNSGEENRGVNIGRVDDCTLNEALDLLRDQQRRYVLKKLRATDEGVAVIDELVEYLLTHDPDADDRDQVALMIHHKTLPRLADAGVIDFDARSDTVRYHGSEVVDDLLAVVVE</sequence>
<evidence type="ECO:0000313" key="2">
    <source>
        <dbReference type="EMBL" id="MFC4826642.1"/>
    </source>
</evidence>
<dbReference type="Pfam" id="PF24035">
    <property type="entry name" value="DUF7344"/>
    <property type="match status" value="1"/>
</dbReference>
<evidence type="ECO:0000259" key="1">
    <source>
        <dbReference type="Pfam" id="PF24035"/>
    </source>
</evidence>